<dbReference type="AlphaFoldDB" id="A0A0C9WZI8"/>
<evidence type="ECO:0000313" key="3">
    <source>
        <dbReference type="Proteomes" id="UP000054477"/>
    </source>
</evidence>
<dbReference type="Proteomes" id="UP000054477">
    <property type="component" value="Unassembled WGS sequence"/>
</dbReference>
<evidence type="ECO:0000256" key="1">
    <source>
        <dbReference type="SAM" id="MobiDB-lite"/>
    </source>
</evidence>
<evidence type="ECO:0000313" key="2">
    <source>
        <dbReference type="EMBL" id="KIJ89802.1"/>
    </source>
</evidence>
<feature type="region of interest" description="Disordered" evidence="1">
    <location>
        <begin position="43"/>
        <end position="75"/>
    </location>
</feature>
<accession>A0A0C9WZI8</accession>
<feature type="compositionally biased region" description="Pro residues" evidence="1">
    <location>
        <begin position="47"/>
        <end position="68"/>
    </location>
</feature>
<reference evidence="2 3" key="1">
    <citation type="submission" date="2014-04" db="EMBL/GenBank/DDBJ databases">
        <authorList>
            <consortium name="DOE Joint Genome Institute"/>
            <person name="Kuo A."/>
            <person name="Kohler A."/>
            <person name="Nagy L.G."/>
            <person name="Floudas D."/>
            <person name="Copeland A."/>
            <person name="Barry K.W."/>
            <person name="Cichocki N."/>
            <person name="Veneault-Fourrey C."/>
            <person name="LaButti K."/>
            <person name="Lindquist E.A."/>
            <person name="Lipzen A."/>
            <person name="Lundell T."/>
            <person name="Morin E."/>
            <person name="Murat C."/>
            <person name="Sun H."/>
            <person name="Tunlid A."/>
            <person name="Henrissat B."/>
            <person name="Grigoriev I.V."/>
            <person name="Hibbett D.S."/>
            <person name="Martin F."/>
            <person name="Nordberg H.P."/>
            <person name="Cantor M.N."/>
            <person name="Hua S.X."/>
        </authorList>
    </citation>
    <scope>NUCLEOTIDE SEQUENCE [LARGE SCALE GENOMIC DNA]</scope>
    <source>
        <strain evidence="2 3">LaAM-08-1</strain>
    </source>
</reference>
<gene>
    <name evidence="2" type="ORF">K443DRAFT_15778</name>
</gene>
<dbReference type="HOGENOM" id="CLU_2671473_0_0_1"/>
<reference evidence="3" key="2">
    <citation type="submission" date="2015-01" db="EMBL/GenBank/DDBJ databases">
        <title>Evolutionary Origins and Diversification of the Mycorrhizal Mutualists.</title>
        <authorList>
            <consortium name="DOE Joint Genome Institute"/>
            <consortium name="Mycorrhizal Genomics Consortium"/>
            <person name="Kohler A."/>
            <person name="Kuo A."/>
            <person name="Nagy L.G."/>
            <person name="Floudas D."/>
            <person name="Copeland A."/>
            <person name="Barry K.W."/>
            <person name="Cichocki N."/>
            <person name="Veneault-Fourrey C."/>
            <person name="LaButti K."/>
            <person name="Lindquist E.A."/>
            <person name="Lipzen A."/>
            <person name="Lundell T."/>
            <person name="Morin E."/>
            <person name="Murat C."/>
            <person name="Riley R."/>
            <person name="Ohm R."/>
            <person name="Sun H."/>
            <person name="Tunlid A."/>
            <person name="Henrissat B."/>
            <person name="Grigoriev I.V."/>
            <person name="Hibbett D.S."/>
            <person name="Martin F."/>
        </authorList>
    </citation>
    <scope>NUCLEOTIDE SEQUENCE [LARGE SCALE GENOMIC DNA]</scope>
    <source>
        <strain evidence="3">LaAM-08-1</strain>
    </source>
</reference>
<name>A0A0C9WZI8_9AGAR</name>
<proteinExistence type="predicted"/>
<dbReference type="EMBL" id="KN839425">
    <property type="protein sequence ID" value="KIJ89802.1"/>
    <property type="molecule type" value="Genomic_DNA"/>
</dbReference>
<organism evidence="2 3">
    <name type="scientific">Laccaria amethystina LaAM-08-1</name>
    <dbReference type="NCBI Taxonomy" id="1095629"/>
    <lineage>
        <taxon>Eukaryota</taxon>
        <taxon>Fungi</taxon>
        <taxon>Dikarya</taxon>
        <taxon>Basidiomycota</taxon>
        <taxon>Agaricomycotina</taxon>
        <taxon>Agaricomycetes</taxon>
        <taxon>Agaricomycetidae</taxon>
        <taxon>Agaricales</taxon>
        <taxon>Agaricineae</taxon>
        <taxon>Hydnangiaceae</taxon>
        <taxon>Laccaria</taxon>
    </lineage>
</organism>
<keyword evidence="3" id="KW-1185">Reference proteome</keyword>
<protein>
    <submittedName>
        <fullName evidence="2">Uncharacterized protein</fullName>
    </submittedName>
</protein>
<sequence>MSDIVLKVFVSGFEPSPGVFYPPPNFNLPLNSNPLPNFPGGYMPNWPNVPPAPTNYPSGPPGNGPSGPPRDEPPQ</sequence>